<dbReference type="EMBL" id="LRPX01000021">
    <property type="protein sequence ID" value="KXA16103.1"/>
    <property type="molecule type" value="Genomic_DNA"/>
</dbReference>
<comment type="caution">
    <text evidence="2">The sequence shown here is derived from an EMBL/GenBank/DDBJ whole genome shotgun (WGS) entry which is preliminary data.</text>
</comment>
<protein>
    <recommendedName>
        <fullName evidence="1">GmrSD restriction endonucleases N-terminal domain-containing protein</fullName>
    </recommendedName>
</protein>
<dbReference type="InterPro" id="IPR004919">
    <property type="entry name" value="GmrSD_N"/>
</dbReference>
<dbReference type="RefSeq" id="WP_060793433.1">
    <property type="nucleotide sequence ID" value="NZ_KQ956517.1"/>
</dbReference>
<dbReference type="Proteomes" id="UP000070617">
    <property type="component" value="Unassembled WGS sequence"/>
</dbReference>
<dbReference type="PANTHER" id="PTHR37292:SF2">
    <property type="entry name" value="DUF262 DOMAIN-CONTAINING PROTEIN"/>
    <property type="match status" value="1"/>
</dbReference>
<evidence type="ECO:0000259" key="1">
    <source>
        <dbReference type="Pfam" id="PF03235"/>
    </source>
</evidence>
<proteinExistence type="predicted"/>
<organism evidence="2 3">
    <name type="scientific">Fusobacterium equinum</name>
    <dbReference type="NCBI Taxonomy" id="134605"/>
    <lineage>
        <taxon>Bacteria</taxon>
        <taxon>Fusobacteriati</taxon>
        <taxon>Fusobacteriota</taxon>
        <taxon>Fusobacteriia</taxon>
        <taxon>Fusobacteriales</taxon>
        <taxon>Fusobacteriaceae</taxon>
        <taxon>Fusobacterium</taxon>
    </lineage>
</organism>
<keyword evidence="3" id="KW-1185">Reference proteome</keyword>
<accession>A0A133NIH6</accession>
<dbReference type="AlphaFoldDB" id="A0A133NIH6"/>
<evidence type="ECO:0000313" key="2">
    <source>
        <dbReference type="EMBL" id="KXA16103.1"/>
    </source>
</evidence>
<dbReference type="Pfam" id="PF03235">
    <property type="entry name" value="GmrSD_N"/>
    <property type="match status" value="1"/>
</dbReference>
<dbReference type="PANTHER" id="PTHR37292">
    <property type="entry name" value="VNG6097C"/>
    <property type="match status" value="1"/>
</dbReference>
<gene>
    <name evidence="2" type="ORF">HMPREF3206_00454</name>
</gene>
<evidence type="ECO:0000313" key="3">
    <source>
        <dbReference type="Proteomes" id="UP000070617"/>
    </source>
</evidence>
<reference evidence="3" key="1">
    <citation type="submission" date="2016-01" db="EMBL/GenBank/DDBJ databases">
        <authorList>
            <person name="Mitreva M."/>
            <person name="Pepin K.H."/>
            <person name="Mihindukulasuriya K.A."/>
            <person name="Fulton R."/>
            <person name="Fronick C."/>
            <person name="O'Laughlin M."/>
            <person name="Miner T."/>
            <person name="Herter B."/>
            <person name="Rosa B.A."/>
            <person name="Cordes M."/>
            <person name="Tomlinson C."/>
            <person name="Wollam A."/>
            <person name="Palsikar V.B."/>
            <person name="Mardis E.R."/>
            <person name="Wilson R.K."/>
        </authorList>
    </citation>
    <scope>NUCLEOTIDE SEQUENCE [LARGE SCALE GENOMIC DNA]</scope>
    <source>
        <strain evidence="3">CMW8396</strain>
    </source>
</reference>
<name>A0A133NIH6_9FUSO</name>
<dbReference type="PATRIC" id="fig|134605.3.peg.456"/>
<feature type="domain" description="GmrSD restriction endonucleases N-terminal" evidence="1">
    <location>
        <begin position="11"/>
        <end position="262"/>
    </location>
</feature>
<sequence length="584" mass="69060">MSSGFQSPITIKDAIDNIHNRRFLLPAIQRKFTWSSNQIEMLFDSIMHGYPINSFMFWKITDNEIKSGYKFYEFITRYREFFSENNRDIDTKGVPDFDAVIDGQQRLTSLYIGLRGSYAYKMPRKWWKDTEECIPTRELYLNLIAPINQEYDNQKEFDFRFLSKLDLEKFDKDRDTYFWFRVGEVLDLDTINKVYKYLNDNKLMDNNYASDTLVQLFQVIHKDKLINYYLQEEQEPDKVLEIFIRTNSGGTPLSFSDLLMSIASANWKEIDARKEIEKLVEEVYIIGRPGFIIDKDFVLKTCLVLFIDDIKFKLKNFTHENVNEFENNWSRVRKSIIAAFSLFESLGFNDKTFRAKNAAIPVIYYIYYNNLETTISSPIYKNKENKDRIAKWLILTFIKSVFGGQTDTVLKKMRDVLKANLGKDFPDKELMDAFKNDPARNYSFDDEFIDGLLEAEKDSNNAYYILHLMYSNLDFSNQDFHQDHLHPSTIFTDEKKFNNFIPYEVQDFAKKRENWNGVANLQLLNGRQNESKNAKSLKEWVDAENKTHDDLFLSDGISLEIKDFKDFIIDRKTNIKKYIKSIIG</sequence>